<name>A0A4Q7YTR4_9BACT</name>
<dbReference type="InterPro" id="IPR016163">
    <property type="entry name" value="Ald_DH_C"/>
</dbReference>
<dbReference type="PANTHER" id="PTHR43570">
    <property type="entry name" value="ALDEHYDE DEHYDROGENASE"/>
    <property type="match status" value="1"/>
</dbReference>
<evidence type="ECO:0000259" key="5">
    <source>
        <dbReference type="Pfam" id="PF00171"/>
    </source>
</evidence>
<dbReference type="InterPro" id="IPR016161">
    <property type="entry name" value="Ald_DH/histidinol_DH"/>
</dbReference>
<reference evidence="6 7" key="1">
    <citation type="submission" date="2019-02" db="EMBL/GenBank/DDBJ databases">
        <title>Genomic Encyclopedia of Archaeal and Bacterial Type Strains, Phase II (KMG-II): from individual species to whole genera.</title>
        <authorList>
            <person name="Goeker M."/>
        </authorList>
    </citation>
    <scope>NUCLEOTIDE SEQUENCE [LARGE SCALE GENOMIC DNA]</scope>
    <source>
        <strain evidence="6 7">DSM 18101</strain>
    </source>
</reference>
<dbReference type="OrthoDB" id="9762913at2"/>
<dbReference type="AlphaFoldDB" id="A0A4Q7YTR4"/>
<sequence>MNQFQEIFDKQKEYFDSDATKSYEWRIDQLTRLENLCKENAEALEAAMSSDFKTASQEKVFEIMAPVGTVAFAKQDLKEWMKPVGVVVPKALRESGHTAKVYREPYGVTLVIGPFNGPLTLLFDPAIQVIAAGNPCILKLSEGLPATSKVLLDLIPKYFDPRAVTAVTGSKDEVTELLKLPFDFIFFTGSVKVGKIVMEAAAKNLTPVLLELGGQNPAFVDETANIPDAAKKIVWGATAWGGQWCTSPGYAYVHESIAERFVEECKKAVVELYGTDPKSRPNDYSRIISPKATERLAGLIDQKKVVAGGSSDPEACYLDPTVIYPVTWDDPIMEDEIFGPLLPILTYKDMDAAIREVKKHPKPLSGFLFSRDQKAIDHFLASLSFGSGAINQVNIHLFIETMPFGGVGYSGIGHYYGKAGFDALTHAKSVLISPPDVAIEHLFPPYTEEKVKALSQWFEY</sequence>
<dbReference type="Pfam" id="PF00171">
    <property type="entry name" value="Aldedh"/>
    <property type="match status" value="1"/>
</dbReference>
<evidence type="ECO:0000256" key="2">
    <source>
        <dbReference type="ARBA" id="ARBA00023002"/>
    </source>
</evidence>
<comment type="similarity">
    <text evidence="1 3">Belongs to the aldehyde dehydrogenase family.</text>
</comment>
<feature type="active site" evidence="4">
    <location>
        <position position="211"/>
    </location>
</feature>
<dbReference type="GO" id="GO:0006081">
    <property type="term" value="P:aldehyde metabolic process"/>
    <property type="evidence" value="ECO:0007669"/>
    <property type="project" value="InterPro"/>
</dbReference>
<dbReference type="InterPro" id="IPR012394">
    <property type="entry name" value="Aldehyde_DH_NAD(P)"/>
</dbReference>
<organism evidence="6 7">
    <name type="scientific">Edaphobacter modestus</name>
    <dbReference type="NCBI Taxonomy" id="388466"/>
    <lineage>
        <taxon>Bacteria</taxon>
        <taxon>Pseudomonadati</taxon>
        <taxon>Acidobacteriota</taxon>
        <taxon>Terriglobia</taxon>
        <taxon>Terriglobales</taxon>
        <taxon>Acidobacteriaceae</taxon>
        <taxon>Edaphobacter</taxon>
    </lineage>
</organism>
<dbReference type="SUPFAM" id="SSF53720">
    <property type="entry name" value="ALDH-like"/>
    <property type="match status" value="1"/>
</dbReference>
<dbReference type="RefSeq" id="WP_130418468.1">
    <property type="nucleotide sequence ID" value="NZ_SHKW01000001.1"/>
</dbReference>
<evidence type="ECO:0000313" key="7">
    <source>
        <dbReference type="Proteomes" id="UP000292958"/>
    </source>
</evidence>
<dbReference type="PANTHER" id="PTHR43570:SF16">
    <property type="entry name" value="ALDEHYDE DEHYDROGENASE TYPE III, ISOFORM Q"/>
    <property type="match status" value="1"/>
</dbReference>
<feature type="active site" evidence="4">
    <location>
        <position position="245"/>
    </location>
</feature>
<protein>
    <recommendedName>
        <fullName evidence="3">Aldehyde dehydrogenase</fullName>
    </recommendedName>
</protein>
<dbReference type="InterPro" id="IPR015590">
    <property type="entry name" value="Aldehyde_DH_dom"/>
</dbReference>
<evidence type="ECO:0000256" key="4">
    <source>
        <dbReference type="PIRSR" id="PIRSR036492-1"/>
    </source>
</evidence>
<evidence type="ECO:0000256" key="3">
    <source>
        <dbReference type="PIRNR" id="PIRNR036492"/>
    </source>
</evidence>
<dbReference type="InterPro" id="IPR016162">
    <property type="entry name" value="Ald_DH_N"/>
</dbReference>
<dbReference type="Gene3D" id="3.40.605.10">
    <property type="entry name" value="Aldehyde Dehydrogenase, Chain A, domain 1"/>
    <property type="match status" value="1"/>
</dbReference>
<feature type="domain" description="Aldehyde dehydrogenase" evidence="5">
    <location>
        <begin position="3"/>
        <end position="430"/>
    </location>
</feature>
<dbReference type="PIRSF" id="PIRSF036492">
    <property type="entry name" value="ALDH"/>
    <property type="match status" value="1"/>
</dbReference>
<dbReference type="GO" id="GO:0004029">
    <property type="term" value="F:aldehyde dehydrogenase (NAD+) activity"/>
    <property type="evidence" value="ECO:0007669"/>
    <property type="project" value="TreeGrafter"/>
</dbReference>
<accession>A0A4Q7YTR4</accession>
<gene>
    <name evidence="6" type="ORF">BDD14_1859</name>
</gene>
<evidence type="ECO:0000313" key="6">
    <source>
        <dbReference type="EMBL" id="RZU40403.1"/>
    </source>
</evidence>
<dbReference type="EMBL" id="SHKW01000001">
    <property type="protein sequence ID" value="RZU40403.1"/>
    <property type="molecule type" value="Genomic_DNA"/>
</dbReference>
<dbReference type="Gene3D" id="3.40.309.10">
    <property type="entry name" value="Aldehyde Dehydrogenase, Chain A, domain 2"/>
    <property type="match status" value="1"/>
</dbReference>
<evidence type="ECO:0000256" key="1">
    <source>
        <dbReference type="ARBA" id="ARBA00009986"/>
    </source>
</evidence>
<comment type="caution">
    <text evidence="6">The sequence shown here is derived from an EMBL/GenBank/DDBJ whole genome shotgun (WGS) entry which is preliminary data.</text>
</comment>
<dbReference type="FunFam" id="3.40.605.10:FF:000004">
    <property type="entry name" value="Aldehyde dehydrogenase"/>
    <property type="match status" value="1"/>
</dbReference>
<keyword evidence="2 3" id="KW-0560">Oxidoreductase</keyword>
<keyword evidence="7" id="KW-1185">Reference proteome</keyword>
<dbReference type="Proteomes" id="UP000292958">
    <property type="component" value="Unassembled WGS sequence"/>
</dbReference>
<proteinExistence type="inferred from homology"/>
<dbReference type="CDD" id="cd07087">
    <property type="entry name" value="ALDH_F3-13-14_CALDH-like"/>
    <property type="match status" value="1"/>
</dbReference>
<dbReference type="GO" id="GO:0005737">
    <property type="term" value="C:cytoplasm"/>
    <property type="evidence" value="ECO:0007669"/>
    <property type="project" value="TreeGrafter"/>
</dbReference>